<dbReference type="Pfam" id="PF21788">
    <property type="entry name" value="TNP-like_GBD"/>
    <property type="match status" value="1"/>
</dbReference>
<name>E9J162_SOLIN</name>
<dbReference type="AlphaFoldDB" id="E9J162"/>
<feature type="non-terminal residue" evidence="2">
    <location>
        <position position="94"/>
    </location>
</feature>
<gene>
    <name evidence="2" type="ORF">SINV_03867</name>
</gene>
<proteinExistence type="predicted"/>
<protein>
    <recommendedName>
        <fullName evidence="1">Transposable element P transposase-like GTP-binding insertion domain-containing protein</fullName>
    </recommendedName>
</protein>
<dbReference type="InterPro" id="IPR048366">
    <property type="entry name" value="TNP-like_GBD"/>
</dbReference>
<reference evidence="2" key="1">
    <citation type="journal article" date="2011" name="Proc. Natl. Acad. Sci. U.S.A.">
        <title>The genome of the fire ant Solenopsis invicta.</title>
        <authorList>
            <person name="Wurm Y."/>
            <person name="Wang J."/>
            <person name="Riba-Grognuz O."/>
            <person name="Corona M."/>
            <person name="Nygaard S."/>
            <person name="Hunt B.G."/>
            <person name="Ingram K.K."/>
            <person name="Falquet L."/>
            <person name="Nipitwattanaphon M."/>
            <person name="Gotzek D."/>
            <person name="Dijkstra M.B."/>
            <person name="Oettler J."/>
            <person name="Comtesse F."/>
            <person name="Shih C.J."/>
            <person name="Wu W.J."/>
            <person name="Yang C.C."/>
            <person name="Thomas J."/>
            <person name="Beaudoing E."/>
            <person name="Pradervand S."/>
            <person name="Flegel V."/>
            <person name="Cook E.D."/>
            <person name="Fabbretti R."/>
            <person name="Stockinger H."/>
            <person name="Long L."/>
            <person name="Farmerie W.G."/>
            <person name="Oakey J."/>
            <person name="Boomsma J.J."/>
            <person name="Pamilo P."/>
            <person name="Yi S.V."/>
            <person name="Heinze J."/>
            <person name="Goodisman M.A."/>
            <person name="Farinelli L."/>
            <person name="Harshman K."/>
            <person name="Hulo N."/>
            <person name="Cerutti L."/>
            <person name="Xenarios I."/>
            <person name="Shoemaker D."/>
            <person name="Keller L."/>
        </authorList>
    </citation>
    <scope>NUCLEOTIDE SEQUENCE [LARGE SCALE GENOMIC DNA]</scope>
</reference>
<evidence type="ECO:0000313" key="2">
    <source>
        <dbReference type="EMBL" id="EFZ13440.1"/>
    </source>
</evidence>
<dbReference type="HOGENOM" id="CLU_2392294_0_0_1"/>
<feature type="domain" description="Transposable element P transposase-like GTP-binding insertion" evidence="1">
    <location>
        <begin position="37"/>
        <end position="89"/>
    </location>
</feature>
<dbReference type="EMBL" id="GL767582">
    <property type="protein sequence ID" value="EFZ13440.1"/>
    <property type="molecule type" value="Genomic_DNA"/>
</dbReference>
<evidence type="ECO:0000259" key="1">
    <source>
        <dbReference type="Pfam" id="PF21788"/>
    </source>
</evidence>
<accession>E9J162</accession>
<sequence>QTLKCVLIHEFNADVYDKSYFRHPTRYHDIVIFSDAAHMLKLIRTTWITKGVLYDSDKNSIKWKFIENLVRLQEHDYYLANKVNSRHKNPVTRK</sequence>
<feature type="non-terminal residue" evidence="2">
    <location>
        <position position="1"/>
    </location>
</feature>
<organism>
    <name type="scientific">Solenopsis invicta</name>
    <name type="common">Red imported fire ant</name>
    <name type="synonym">Solenopsis wagneri</name>
    <dbReference type="NCBI Taxonomy" id="13686"/>
    <lineage>
        <taxon>Eukaryota</taxon>
        <taxon>Metazoa</taxon>
        <taxon>Ecdysozoa</taxon>
        <taxon>Arthropoda</taxon>
        <taxon>Hexapoda</taxon>
        <taxon>Insecta</taxon>
        <taxon>Pterygota</taxon>
        <taxon>Neoptera</taxon>
        <taxon>Endopterygota</taxon>
        <taxon>Hymenoptera</taxon>
        <taxon>Apocrita</taxon>
        <taxon>Aculeata</taxon>
        <taxon>Formicoidea</taxon>
        <taxon>Formicidae</taxon>
        <taxon>Myrmicinae</taxon>
        <taxon>Solenopsis</taxon>
    </lineage>
</organism>